<dbReference type="GO" id="GO:0005507">
    <property type="term" value="F:copper ion binding"/>
    <property type="evidence" value="ECO:0007669"/>
    <property type="project" value="TreeGrafter"/>
</dbReference>
<dbReference type="GO" id="GO:0017061">
    <property type="term" value="F:S-methyl-5-thioadenosine phosphorylase activity"/>
    <property type="evidence" value="ECO:0007669"/>
    <property type="project" value="UniProtKB-EC"/>
</dbReference>
<evidence type="ECO:0000256" key="4">
    <source>
        <dbReference type="ARBA" id="ARBA00022723"/>
    </source>
</evidence>
<evidence type="ECO:0000256" key="7">
    <source>
        <dbReference type="ARBA" id="ARBA00047989"/>
    </source>
</evidence>
<dbReference type="RefSeq" id="WP_229743528.1">
    <property type="nucleotide sequence ID" value="NZ_BMJQ01000003.1"/>
</dbReference>
<keyword evidence="4" id="KW-0479">Metal-binding</keyword>
<accession>A0A8J2YQE9</accession>
<dbReference type="AlphaFoldDB" id="A0A8J2YQE9"/>
<comment type="caution">
    <text evidence="11">The sequence shown here is derived from an EMBL/GenBank/DDBJ whole genome shotgun (WGS) entry which is preliminary data.</text>
</comment>
<sequence>MHQSIVTLPALARLPGLRHAFFTRQGGTGDGLYASLNCGFGSDDAPERVEANRARAMALIGLPASALTTVHQIHSADVAVVEQPWPRAENPKADALVTDRPGVALGILAADCVPILFADAEAGVIGAAHSGWKGTRDRIGQATIEAMERLGARRQHIHAAIGPAIQQASYEVGPEFPRHFAAEGPEAEQYFAPSTRPGHFMFDLPGLVEAHLNALGLASVERSRHDTAAEPALFFSYRRATLSGEPDYGRGLSAIALTR</sequence>
<evidence type="ECO:0000256" key="6">
    <source>
        <dbReference type="ARBA" id="ARBA00022833"/>
    </source>
</evidence>
<evidence type="ECO:0000256" key="10">
    <source>
        <dbReference type="RuleBase" id="RU361274"/>
    </source>
</evidence>
<keyword evidence="6" id="KW-0862">Zinc</keyword>
<dbReference type="CDD" id="cd16833">
    <property type="entry name" value="YfiH"/>
    <property type="match status" value="1"/>
</dbReference>
<proteinExistence type="inferred from homology"/>
<evidence type="ECO:0000256" key="3">
    <source>
        <dbReference type="ARBA" id="ARBA00022679"/>
    </source>
</evidence>
<dbReference type="EMBL" id="BMJQ01000003">
    <property type="protein sequence ID" value="GGF08256.1"/>
    <property type="molecule type" value="Genomic_DNA"/>
</dbReference>
<comment type="similarity">
    <text evidence="2 10">Belongs to the purine nucleoside phosphorylase YfiH/LACC1 family.</text>
</comment>
<keyword evidence="12" id="KW-1185">Reference proteome</keyword>
<comment type="catalytic activity">
    <reaction evidence="8">
        <text>adenosine + phosphate = alpha-D-ribose 1-phosphate + adenine</text>
        <dbReference type="Rhea" id="RHEA:27642"/>
        <dbReference type="ChEBI" id="CHEBI:16335"/>
        <dbReference type="ChEBI" id="CHEBI:16708"/>
        <dbReference type="ChEBI" id="CHEBI:43474"/>
        <dbReference type="ChEBI" id="CHEBI:57720"/>
        <dbReference type="EC" id="2.4.2.1"/>
    </reaction>
    <physiologicalReaction direction="left-to-right" evidence="8">
        <dbReference type="Rhea" id="RHEA:27643"/>
    </physiologicalReaction>
</comment>
<keyword evidence="5" id="KW-0378">Hydrolase</keyword>
<dbReference type="GO" id="GO:0016787">
    <property type="term" value="F:hydrolase activity"/>
    <property type="evidence" value="ECO:0007669"/>
    <property type="project" value="UniProtKB-KW"/>
</dbReference>
<dbReference type="PANTHER" id="PTHR30616">
    <property type="entry name" value="UNCHARACTERIZED PROTEIN YFIH"/>
    <property type="match status" value="1"/>
</dbReference>
<comment type="catalytic activity">
    <reaction evidence="7">
        <text>adenosine + H2O + H(+) = inosine + NH4(+)</text>
        <dbReference type="Rhea" id="RHEA:24408"/>
        <dbReference type="ChEBI" id="CHEBI:15377"/>
        <dbReference type="ChEBI" id="CHEBI:15378"/>
        <dbReference type="ChEBI" id="CHEBI:16335"/>
        <dbReference type="ChEBI" id="CHEBI:17596"/>
        <dbReference type="ChEBI" id="CHEBI:28938"/>
        <dbReference type="EC" id="3.5.4.4"/>
    </reaction>
    <physiologicalReaction direction="left-to-right" evidence="7">
        <dbReference type="Rhea" id="RHEA:24409"/>
    </physiologicalReaction>
</comment>
<name>A0A8J2YQE9_9PROT</name>
<evidence type="ECO:0000313" key="11">
    <source>
        <dbReference type="EMBL" id="GGF08256.1"/>
    </source>
</evidence>
<dbReference type="InterPro" id="IPR011324">
    <property type="entry name" value="Cytotoxic_necrot_fac-like_cat"/>
</dbReference>
<dbReference type="Proteomes" id="UP000646365">
    <property type="component" value="Unassembled WGS sequence"/>
</dbReference>
<dbReference type="SUPFAM" id="SSF64438">
    <property type="entry name" value="CNF1/YfiH-like putative cysteine hydrolases"/>
    <property type="match status" value="1"/>
</dbReference>
<dbReference type="Pfam" id="PF02578">
    <property type="entry name" value="Cu-oxidase_4"/>
    <property type="match status" value="1"/>
</dbReference>
<evidence type="ECO:0000256" key="1">
    <source>
        <dbReference type="ARBA" id="ARBA00000553"/>
    </source>
</evidence>
<dbReference type="InterPro" id="IPR038371">
    <property type="entry name" value="Cu_polyphenol_OxRdtase_sf"/>
</dbReference>
<reference evidence="11" key="1">
    <citation type="journal article" date="2014" name="Int. J. Syst. Evol. Microbiol.">
        <title>Complete genome sequence of Corynebacterium casei LMG S-19264T (=DSM 44701T), isolated from a smear-ripened cheese.</title>
        <authorList>
            <consortium name="US DOE Joint Genome Institute (JGI-PGF)"/>
            <person name="Walter F."/>
            <person name="Albersmeier A."/>
            <person name="Kalinowski J."/>
            <person name="Ruckert C."/>
        </authorList>
    </citation>
    <scope>NUCLEOTIDE SEQUENCE</scope>
    <source>
        <strain evidence="11">CGMCC 1.15725</strain>
    </source>
</reference>
<dbReference type="InterPro" id="IPR003730">
    <property type="entry name" value="Cu_polyphenol_OxRdtase"/>
</dbReference>
<evidence type="ECO:0000256" key="9">
    <source>
        <dbReference type="ARBA" id="ARBA00049893"/>
    </source>
</evidence>
<comment type="catalytic activity">
    <reaction evidence="9">
        <text>S-methyl-5'-thioadenosine + phosphate = 5-(methylsulfanyl)-alpha-D-ribose 1-phosphate + adenine</text>
        <dbReference type="Rhea" id="RHEA:11852"/>
        <dbReference type="ChEBI" id="CHEBI:16708"/>
        <dbReference type="ChEBI" id="CHEBI:17509"/>
        <dbReference type="ChEBI" id="CHEBI:43474"/>
        <dbReference type="ChEBI" id="CHEBI:58533"/>
        <dbReference type="EC" id="2.4.2.28"/>
    </reaction>
    <physiologicalReaction direction="left-to-right" evidence="9">
        <dbReference type="Rhea" id="RHEA:11853"/>
    </physiologicalReaction>
</comment>
<keyword evidence="3" id="KW-0808">Transferase</keyword>
<evidence type="ECO:0000313" key="12">
    <source>
        <dbReference type="Proteomes" id="UP000646365"/>
    </source>
</evidence>
<organism evidence="11 12">
    <name type="scientific">Aliidongia dinghuensis</name>
    <dbReference type="NCBI Taxonomy" id="1867774"/>
    <lineage>
        <taxon>Bacteria</taxon>
        <taxon>Pseudomonadati</taxon>
        <taxon>Pseudomonadota</taxon>
        <taxon>Alphaproteobacteria</taxon>
        <taxon>Rhodospirillales</taxon>
        <taxon>Dongiaceae</taxon>
        <taxon>Aliidongia</taxon>
    </lineage>
</organism>
<comment type="catalytic activity">
    <reaction evidence="1">
        <text>inosine + phosphate = alpha-D-ribose 1-phosphate + hypoxanthine</text>
        <dbReference type="Rhea" id="RHEA:27646"/>
        <dbReference type="ChEBI" id="CHEBI:17368"/>
        <dbReference type="ChEBI" id="CHEBI:17596"/>
        <dbReference type="ChEBI" id="CHEBI:43474"/>
        <dbReference type="ChEBI" id="CHEBI:57720"/>
        <dbReference type="EC" id="2.4.2.1"/>
    </reaction>
    <physiologicalReaction direction="left-to-right" evidence="1">
        <dbReference type="Rhea" id="RHEA:27647"/>
    </physiologicalReaction>
</comment>
<dbReference type="PANTHER" id="PTHR30616:SF2">
    <property type="entry name" value="PURINE NUCLEOSIDE PHOSPHORYLASE LACC1"/>
    <property type="match status" value="1"/>
</dbReference>
<gene>
    <name evidence="11" type="ORF">GCM10011611_12080</name>
</gene>
<protein>
    <recommendedName>
        <fullName evidence="10">Purine nucleoside phosphorylase</fullName>
    </recommendedName>
</protein>
<evidence type="ECO:0000256" key="8">
    <source>
        <dbReference type="ARBA" id="ARBA00048968"/>
    </source>
</evidence>
<dbReference type="Gene3D" id="3.60.140.10">
    <property type="entry name" value="CNF1/YfiH-like putative cysteine hydrolases"/>
    <property type="match status" value="1"/>
</dbReference>
<dbReference type="NCBIfam" id="TIGR00726">
    <property type="entry name" value="peptidoglycan editing factor PgeF"/>
    <property type="match status" value="1"/>
</dbReference>
<evidence type="ECO:0000256" key="2">
    <source>
        <dbReference type="ARBA" id="ARBA00007353"/>
    </source>
</evidence>
<reference evidence="11" key="2">
    <citation type="submission" date="2020-09" db="EMBL/GenBank/DDBJ databases">
        <authorList>
            <person name="Sun Q."/>
            <person name="Zhou Y."/>
        </authorList>
    </citation>
    <scope>NUCLEOTIDE SEQUENCE</scope>
    <source>
        <strain evidence="11">CGMCC 1.15725</strain>
    </source>
</reference>
<evidence type="ECO:0000256" key="5">
    <source>
        <dbReference type="ARBA" id="ARBA00022801"/>
    </source>
</evidence>